<accession>A0ABR1BJL2</accession>
<comment type="subcellular location">
    <subcellularLocation>
        <location evidence="2">Nucleus</location>
    </subcellularLocation>
</comment>
<dbReference type="InterPro" id="IPR013020">
    <property type="entry name" value="Rad3/Chl1-like"/>
</dbReference>
<keyword evidence="13" id="KW-0175">Coiled coil</keyword>
<keyword evidence="6" id="KW-0378">Hydrolase</keyword>
<dbReference type="EMBL" id="JAWJWF010000001">
    <property type="protein sequence ID" value="KAK6641978.1"/>
    <property type="molecule type" value="Genomic_DNA"/>
</dbReference>
<name>A0ABR1BJL2_POLSC</name>
<evidence type="ECO:0000256" key="4">
    <source>
        <dbReference type="ARBA" id="ARBA00022723"/>
    </source>
</evidence>
<dbReference type="PANTHER" id="PTHR11472:SF41">
    <property type="entry name" value="ATP-DEPENDENT DNA HELICASE DDX11-RELATED"/>
    <property type="match status" value="1"/>
</dbReference>
<keyword evidence="4" id="KW-0479">Metal-binding</keyword>
<dbReference type="Gene3D" id="3.40.50.300">
    <property type="entry name" value="P-loop containing nucleotide triphosphate hydrolases"/>
    <property type="match status" value="3"/>
</dbReference>
<keyword evidence="10" id="KW-0411">Iron-sulfur</keyword>
<evidence type="ECO:0000259" key="14">
    <source>
        <dbReference type="PROSITE" id="PS51193"/>
    </source>
</evidence>
<sequence length="878" mass="99132">MEMEETALETPSDFPFPFTPYSIQKDLMRNLYNALEGKKLGIFESPTGTGKSMSLICGSLTWLLDAQKRTRRDVESGIKKLSKELQNVNQGKDWLEEHAALTKIRQNKDGLQDLLKKIVDMENRLTEIDDKAKKINVKNVRSDKYNLLKSEHVNDKENRNDAHEVGDFDDCDILLDDYSGVEKNMNYDKYDYLSDSDGEPEQVEKYRGIKVFLCSRTHSQLSQLVGEIQKSPFKDMKIRIVSLASRQNFCINDSVLNLKHLPLINERCQDLHNKKKGKTTKASGKGESLKRQKTTRGCPFYNQSGLENLKLKTLTEILNVEEMVHNGNKLNACPYYASRYAVDDAQIIIVPYNTILHKETRQAYGIDLKGSVVIIDEAHNLLDTIENIHSCTVSGYDLVAAYSQLVQYRDKFSERFTPLNLLHLNQLIFIVNKLLKKVGGKGGGHPNTSIDTNQGITLETLAEFLLSTEIDTINFYKVLEFTKKSNIVNKLRGFVDKYRPSVVIHKKSEEKGVAAFLKKMTTKVEEKHKEQENDPDEIIRGNPLLSVVTFVQSLTNHCLDGRVVCTLSKTVGTSSLKFLLLNSASHFSDIVRDARSVILAGGTMQPVSEFTDQLFHLAGGTSDRISVFTCGHIIPEENILPITVSTGPSGKSFDFSYQSRSNLDIVDELGRLLINVCNVVPAGIVCFFPSYEYENFVYQHFDKTKVIERLECKKKVVREPKKSTKVDEILRMYSRSVAKGGALLFSVVGGKLSEGLNFNDDLGRCVIVVGLPYPNLTSPELKEKMNYLNSTVGPTAGKTYYENLCMKAVNQSIGRSVRHKGDYASVLLVDQRFSRSKCCQALPEWIQRSLRKEEKFGGVMKLLGRFFASKKQLNLQNS</sequence>
<evidence type="ECO:0000313" key="16">
    <source>
        <dbReference type="Proteomes" id="UP001359485"/>
    </source>
</evidence>
<evidence type="ECO:0000256" key="6">
    <source>
        <dbReference type="ARBA" id="ARBA00022801"/>
    </source>
</evidence>
<dbReference type="Pfam" id="PF06733">
    <property type="entry name" value="DEAD_2"/>
    <property type="match status" value="1"/>
</dbReference>
<evidence type="ECO:0000256" key="13">
    <source>
        <dbReference type="SAM" id="Coils"/>
    </source>
</evidence>
<dbReference type="SMART" id="SM00491">
    <property type="entry name" value="HELICc2"/>
    <property type="match status" value="1"/>
</dbReference>
<evidence type="ECO:0000256" key="8">
    <source>
        <dbReference type="ARBA" id="ARBA00022840"/>
    </source>
</evidence>
<gene>
    <name evidence="15" type="ORF">RUM44_013701</name>
</gene>
<evidence type="ECO:0000256" key="9">
    <source>
        <dbReference type="ARBA" id="ARBA00023004"/>
    </source>
</evidence>
<protein>
    <recommendedName>
        <fullName evidence="14">Helicase ATP-binding domain-containing protein</fullName>
    </recommendedName>
</protein>
<dbReference type="InterPro" id="IPR006554">
    <property type="entry name" value="Helicase-like_DEXD_c2"/>
</dbReference>
<evidence type="ECO:0000256" key="12">
    <source>
        <dbReference type="ARBA" id="ARBA00023242"/>
    </source>
</evidence>
<comment type="cofactor">
    <cofactor evidence="1">
        <name>[4Fe-4S] cluster</name>
        <dbReference type="ChEBI" id="CHEBI:49883"/>
    </cofactor>
</comment>
<dbReference type="InterPro" id="IPR006555">
    <property type="entry name" value="ATP-dep_Helicase_C"/>
</dbReference>
<feature type="domain" description="Helicase ATP-binding" evidence="14">
    <location>
        <begin position="10"/>
        <end position="426"/>
    </location>
</feature>
<evidence type="ECO:0000256" key="1">
    <source>
        <dbReference type="ARBA" id="ARBA00001966"/>
    </source>
</evidence>
<dbReference type="InterPro" id="IPR027417">
    <property type="entry name" value="P-loop_NTPase"/>
</dbReference>
<dbReference type="Proteomes" id="UP001359485">
    <property type="component" value="Unassembled WGS sequence"/>
</dbReference>
<dbReference type="InterPro" id="IPR014013">
    <property type="entry name" value="Helic_SF1/SF2_ATP-bd_DinG/Rad3"/>
</dbReference>
<evidence type="ECO:0000256" key="3">
    <source>
        <dbReference type="ARBA" id="ARBA00008435"/>
    </source>
</evidence>
<evidence type="ECO:0000256" key="11">
    <source>
        <dbReference type="ARBA" id="ARBA00023235"/>
    </source>
</evidence>
<reference evidence="15 16" key="1">
    <citation type="submission" date="2023-09" db="EMBL/GenBank/DDBJ databases">
        <title>Genomes of two closely related lineages of the louse Polyplax serrata with different host specificities.</title>
        <authorList>
            <person name="Martinu J."/>
            <person name="Tarabai H."/>
            <person name="Stefka J."/>
            <person name="Hypsa V."/>
        </authorList>
    </citation>
    <scope>NUCLEOTIDE SEQUENCE [LARGE SCALE GENOMIC DNA]</scope>
    <source>
        <strain evidence="15">98ZLc_SE</strain>
    </source>
</reference>
<dbReference type="SUPFAM" id="SSF52540">
    <property type="entry name" value="P-loop containing nucleoside triphosphate hydrolases"/>
    <property type="match status" value="1"/>
</dbReference>
<proteinExistence type="inferred from homology"/>
<dbReference type="PROSITE" id="PS51193">
    <property type="entry name" value="HELICASE_ATP_BIND_2"/>
    <property type="match status" value="1"/>
</dbReference>
<keyword evidence="5" id="KW-0547">Nucleotide-binding</keyword>
<comment type="similarity">
    <text evidence="3">Belongs to the DEAD box helicase family. DEAH subfamily. DDX11/CHL1 sub-subfamily.</text>
</comment>
<evidence type="ECO:0000256" key="10">
    <source>
        <dbReference type="ARBA" id="ARBA00023014"/>
    </source>
</evidence>
<keyword evidence="9" id="KW-0408">Iron</keyword>
<dbReference type="PANTHER" id="PTHR11472">
    <property type="entry name" value="DNA REPAIR DEAD HELICASE RAD3/XP-D SUBFAMILY MEMBER"/>
    <property type="match status" value="1"/>
</dbReference>
<dbReference type="SMART" id="SM00488">
    <property type="entry name" value="DEXDc2"/>
    <property type="match status" value="1"/>
</dbReference>
<keyword evidence="7" id="KW-0347">Helicase</keyword>
<feature type="coiled-coil region" evidence="13">
    <location>
        <begin position="64"/>
        <end position="138"/>
    </location>
</feature>
<dbReference type="InterPro" id="IPR010614">
    <property type="entry name" value="RAD3-like_helicase_DEAD"/>
</dbReference>
<dbReference type="NCBIfam" id="TIGR00604">
    <property type="entry name" value="rad3"/>
    <property type="match status" value="1"/>
</dbReference>
<keyword evidence="11" id="KW-0413">Isomerase</keyword>
<keyword evidence="16" id="KW-1185">Reference proteome</keyword>
<organism evidence="15 16">
    <name type="scientific">Polyplax serrata</name>
    <name type="common">Common mouse louse</name>
    <dbReference type="NCBI Taxonomy" id="468196"/>
    <lineage>
        <taxon>Eukaryota</taxon>
        <taxon>Metazoa</taxon>
        <taxon>Ecdysozoa</taxon>
        <taxon>Arthropoda</taxon>
        <taxon>Hexapoda</taxon>
        <taxon>Insecta</taxon>
        <taxon>Pterygota</taxon>
        <taxon>Neoptera</taxon>
        <taxon>Paraneoptera</taxon>
        <taxon>Psocodea</taxon>
        <taxon>Troctomorpha</taxon>
        <taxon>Phthiraptera</taxon>
        <taxon>Anoplura</taxon>
        <taxon>Polyplacidae</taxon>
        <taxon>Polyplax</taxon>
    </lineage>
</organism>
<dbReference type="Pfam" id="PF13307">
    <property type="entry name" value="Helicase_C_2"/>
    <property type="match status" value="1"/>
</dbReference>
<evidence type="ECO:0000313" key="15">
    <source>
        <dbReference type="EMBL" id="KAK6641978.1"/>
    </source>
</evidence>
<evidence type="ECO:0000256" key="7">
    <source>
        <dbReference type="ARBA" id="ARBA00022806"/>
    </source>
</evidence>
<evidence type="ECO:0000256" key="5">
    <source>
        <dbReference type="ARBA" id="ARBA00022741"/>
    </source>
</evidence>
<dbReference type="CDD" id="cd18788">
    <property type="entry name" value="SF2_C_XPD"/>
    <property type="match status" value="1"/>
</dbReference>
<comment type="caution">
    <text evidence="15">The sequence shown here is derived from an EMBL/GenBank/DDBJ whole genome shotgun (WGS) entry which is preliminary data.</text>
</comment>
<evidence type="ECO:0000256" key="2">
    <source>
        <dbReference type="ARBA" id="ARBA00004123"/>
    </source>
</evidence>
<keyword evidence="8" id="KW-0067">ATP-binding</keyword>
<keyword evidence="12" id="KW-0539">Nucleus</keyword>
<dbReference type="InterPro" id="IPR045028">
    <property type="entry name" value="DinG/Rad3-like"/>
</dbReference>